<comment type="caution">
    <text evidence="1">The sequence shown here is derived from an EMBL/GenBank/DDBJ whole genome shotgun (WGS) entry which is preliminary data.</text>
</comment>
<evidence type="ECO:0000313" key="2">
    <source>
        <dbReference type="Proteomes" id="UP000692954"/>
    </source>
</evidence>
<accession>A0A8S1RTU1</accession>
<sequence length="52" mass="6449">MWYMTFWTERNTLEKGNEDAGQYALHVNNNYKRLLLWYILRSQFQIDAHQKL</sequence>
<dbReference type="EMBL" id="CAJJDN010000323">
    <property type="protein sequence ID" value="CAD8130747.1"/>
    <property type="molecule type" value="Genomic_DNA"/>
</dbReference>
<organism evidence="1 2">
    <name type="scientific">Paramecium sonneborni</name>
    <dbReference type="NCBI Taxonomy" id="65129"/>
    <lineage>
        <taxon>Eukaryota</taxon>
        <taxon>Sar</taxon>
        <taxon>Alveolata</taxon>
        <taxon>Ciliophora</taxon>
        <taxon>Intramacronucleata</taxon>
        <taxon>Oligohymenophorea</taxon>
        <taxon>Peniculida</taxon>
        <taxon>Parameciidae</taxon>
        <taxon>Paramecium</taxon>
    </lineage>
</organism>
<evidence type="ECO:0000313" key="1">
    <source>
        <dbReference type="EMBL" id="CAD8130747.1"/>
    </source>
</evidence>
<protein>
    <submittedName>
        <fullName evidence="1">Uncharacterized protein</fullName>
    </submittedName>
</protein>
<proteinExistence type="predicted"/>
<gene>
    <name evidence="1" type="ORF">PSON_ATCC_30995.1.T3230008</name>
</gene>
<dbReference type="AlphaFoldDB" id="A0A8S1RTU1"/>
<name>A0A8S1RTU1_9CILI</name>
<reference evidence="1" key="1">
    <citation type="submission" date="2021-01" db="EMBL/GenBank/DDBJ databases">
        <authorList>
            <consortium name="Genoscope - CEA"/>
            <person name="William W."/>
        </authorList>
    </citation>
    <scope>NUCLEOTIDE SEQUENCE</scope>
</reference>
<dbReference type="Proteomes" id="UP000692954">
    <property type="component" value="Unassembled WGS sequence"/>
</dbReference>
<keyword evidence="2" id="KW-1185">Reference proteome</keyword>